<dbReference type="PANTHER" id="PTHR12302">
    <property type="entry name" value="EBNA2 BINDING PROTEIN P100"/>
    <property type="match status" value="1"/>
</dbReference>
<proteinExistence type="predicted"/>
<dbReference type="PROSITE" id="PS01123">
    <property type="entry name" value="TNASE_1"/>
    <property type="match status" value="1"/>
</dbReference>
<keyword evidence="3" id="KW-0547">Nucleotide-binding</keyword>
<gene>
    <name evidence="3" type="primary">nucH</name>
    <name evidence="3" type="ORF">ERS739223_01981</name>
</gene>
<dbReference type="SUPFAM" id="SSF50199">
    <property type="entry name" value="Staphylococcal nuclease"/>
    <property type="match status" value="1"/>
</dbReference>
<keyword evidence="1" id="KW-0472">Membrane</keyword>
<sequence>MLIKLANSFFLIIIIYKLIFMIKTLILIFLLSNISFANDITGKVISIADGDTLTILTSDKKQVKIRLAHIDAPEKKQDFGEKSKQNLASLCFGKNAIAKNQSKDRYKRLIAEVFCDGENANLQQVKSGLAWHYKAYSKSKIYANAELEAKKQNLGLWILKNPTPPWEFRKSKK</sequence>
<evidence type="ECO:0000259" key="2">
    <source>
        <dbReference type="PROSITE" id="PS50830"/>
    </source>
</evidence>
<keyword evidence="3" id="KW-0067">ATP-binding</keyword>
<dbReference type="EMBL" id="FAVC01000011">
    <property type="protein sequence ID" value="CUU92484.1"/>
    <property type="molecule type" value="Genomic_DNA"/>
</dbReference>
<dbReference type="EC" id="3.1.31.1" evidence="3"/>
<evidence type="ECO:0000256" key="1">
    <source>
        <dbReference type="SAM" id="Phobius"/>
    </source>
</evidence>
<dbReference type="GO" id="GO:0006508">
    <property type="term" value="P:proteolysis"/>
    <property type="evidence" value="ECO:0007669"/>
    <property type="project" value="UniProtKB-KW"/>
</dbReference>
<keyword evidence="1" id="KW-1133">Transmembrane helix</keyword>
<comment type="caution">
    <text evidence="3">The sequence shown here is derived from an EMBL/GenBank/DDBJ whole genome shotgun (WGS) entry which is preliminary data.</text>
</comment>
<name>A0A9W5EVX3_CAMHY</name>
<reference evidence="3 4" key="1">
    <citation type="submission" date="2015-11" db="EMBL/GenBank/DDBJ databases">
        <authorList>
            <consortium name="Pathogen Informatics"/>
        </authorList>
    </citation>
    <scope>NUCLEOTIDE SEQUENCE [LARGE SCALE GENOMIC DNA]</scope>
    <source>
        <strain evidence="3 4">007A-0283</strain>
    </source>
</reference>
<dbReference type="PROSITE" id="PS50830">
    <property type="entry name" value="TNASE_3"/>
    <property type="match status" value="1"/>
</dbReference>
<evidence type="ECO:0000313" key="4">
    <source>
        <dbReference type="Proteomes" id="UP000052245"/>
    </source>
</evidence>
<protein>
    <submittedName>
        <fullName evidence="3">ATP-dependent hsl protease ATP-binding subunit HslU</fullName>
        <ecNumber evidence="3">3.1.31.1</ecNumber>
    </submittedName>
</protein>
<dbReference type="InterPro" id="IPR002071">
    <property type="entry name" value="Thermonucl_AS"/>
</dbReference>
<dbReference type="GO" id="GO:0008233">
    <property type="term" value="F:peptidase activity"/>
    <property type="evidence" value="ECO:0007669"/>
    <property type="project" value="UniProtKB-KW"/>
</dbReference>
<dbReference type="AlphaFoldDB" id="A0A9W5EVX3"/>
<accession>A0A9W5EVX3</accession>
<dbReference type="SMART" id="SM00318">
    <property type="entry name" value="SNc"/>
    <property type="match status" value="1"/>
</dbReference>
<dbReference type="Gene3D" id="2.40.50.90">
    <property type="match status" value="1"/>
</dbReference>
<dbReference type="PANTHER" id="PTHR12302:SF26">
    <property type="entry name" value="BLR1266 PROTEIN"/>
    <property type="match status" value="1"/>
</dbReference>
<keyword evidence="1" id="KW-0812">Transmembrane</keyword>
<dbReference type="Pfam" id="PF00565">
    <property type="entry name" value="SNase"/>
    <property type="match status" value="1"/>
</dbReference>
<dbReference type="InterPro" id="IPR016071">
    <property type="entry name" value="Staphylococal_nuclease_OB-fold"/>
</dbReference>
<dbReference type="GO" id="GO:0003676">
    <property type="term" value="F:nucleic acid binding"/>
    <property type="evidence" value="ECO:0007669"/>
    <property type="project" value="InterPro"/>
</dbReference>
<dbReference type="GO" id="GO:1990599">
    <property type="term" value="F:3' overhang single-stranded DNA endodeoxyribonuclease activity"/>
    <property type="evidence" value="ECO:0007669"/>
    <property type="project" value="UniProtKB-EC"/>
</dbReference>
<keyword evidence="3" id="KW-0378">Hydrolase</keyword>
<keyword evidence="3" id="KW-0645">Protease</keyword>
<dbReference type="Proteomes" id="UP000052245">
    <property type="component" value="Unassembled WGS sequence"/>
</dbReference>
<feature type="domain" description="TNase-like" evidence="2">
    <location>
        <begin position="38"/>
        <end position="159"/>
    </location>
</feature>
<feature type="transmembrane region" description="Helical" evidence="1">
    <location>
        <begin position="9"/>
        <end position="31"/>
    </location>
</feature>
<dbReference type="InterPro" id="IPR035437">
    <property type="entry name" value="SNase_OB-fold_sf"/>
</dbReference>
<dbReference type="GO" id="GO:0005524">
    <property type="term" value="F:ATP binding"/>
    <property type="evidence" value="ECO:0007669"/>
    <property type="project" value="UniProtKB-KW"/>
</dbReference>
<evidence type="ECO:0000313" key="3">
    <source>
        <dbReference type="EMBL" id="CUU92484.1"/>
    </source>
</evidence>
<organism evidence="3 4">
    <name type="scientific">Campylobacter hyointestinalis subsp. hyointestinalis</name>
    <dbReference type="NCBI Taxonomy" id="91352"/>
    <lineage>
        <taxon>Bacteria</taxon>
        <taxon>Pseudomonadati</taxon>
        <taxon>Campylobacterota</taxon>
        <taxon>Epsilonproteobacteria</taxon>
        <taxon>Campylobacterales</taxon>
        <taxon>Campylobacteraceae</taxon>
        <taxon>Campylobacter</taxon>
    </lineage>
</organism>